<gene>
    <name evidence="2" type="ORF">GCM10023203_17800</name>
</gene>
<accession>A0ABP9ECW0</accession>
<dbReference type="EMBL" id="BAABHQ010000003">
    <property type="protein sequence ID" value="GAA4869203.1"/>
    <property type="molecule type" value="Genomic_DNA"/>
</dbReference>
<reference evidence="3" key="1">
    <citation type="journal article" date="2019" name="Int. J. Syst. Evol. Microbiol.">
        <title>The Global Catalogue of Microorganisms (GCM) 10K type strain sequencing project: providing services to taxonomists for standard genome sequencing and annotation.</title>
        <authorList>
            <consortium name="The Broad Institute Genomics Platform"/>
            <consortium name="The Broad Institute Genome Sequencing Center for Infectious Disease"/>
            <person name="Wu L."/>
            <person name="Ma J."/>
        </authorList>
    </citation>
    <scope>NUCLEOTIDE SEQUENCE [LARGE SCALE GENOMIC DNA]</scope>
    <source>
        <strain evidence="3">JCM 17983</strain>
    </source>
</reference>
<feature type="region of interest" description="Disordered" evidence="1">
    <location>
        <begin position="1"/>
        <end position="24"/>
    </location>
</feature>
<evidence type="ECO:0000256" key="1">
    <source>
        <dbReference type="SAM" id="MobiDB-lite"/>
    </source>
</evidence>
<sequence>MAPEEQGGTGGQGERHECLHCTPSDDDQAYGTAAPTLVPEHATGTLRMIDGLADLPDVLLAAARHSHDIPRGTRRSDLPR</sequence>
<name>A0ABP9ECW0_9PSEU</name>
<evidence type="ECO:0000313" key="3">
    <source>
        <dbReference type="Proteomes" id="UP001500457"/>
    </source>
</evidence>
<evidence type="ECO:0000313" key="2">
    <source>
        <dbReference type="EMBL" id="GAA4869203.1"/>
    </source>
</evidence>
<organism evidence="2 3">
    <name type="scientific">Actinomycetospora straminea</name>
    <dbReference type="NCBI Taxonomy" id="663607"/>
    <lineage>
        <taxon>Bacteria</taxon>
        <taxon>Bacillati</taxon>
        <taxon>Actinomycetota</taxon>
        <taxon>Actinomycetes</taxon>
        <taxon>Pseudonocardiales</taxon>
        <taxon>Pseudonocardiaceae</taxon>
        <taxon>Actinomycetospora</taxon>
    </lineage>
</organism>
<dbReference type="Proteomes" id="UP001500457">
    <property type="component" value="Unassembled WGS sequence"/>
</dbReference>
<protein>
    <submittedName>
        <fullName evidence="2">Uncharacterized protein</fullName>
    </submittedName>
</protein>
<keyword evidence="3" id="KW-1185">Reference proteome</keyword>
<comment type="caution">
    <text evidence="2">The sequence shown here is derived from an EMBL/GenBank/DDBJ whole genome shotgun (WGS) entry which is preliminary data.</text>
</comment>
<proteinExistence type="predicted"/>